<comment type="similarity">
    <text evidence="1">Belongs to the fatty acyl-CoA reductase family.</text>
</comment>
<organism evidence="5 6">
    <name type="scientific">Streptomyces canus</name>
    <dbReference type="NCBI Taxonomy" id="58343"/>
    <lineage>
        <taxon>Bacteria</taxon>
        <taxon>Bacillati</taxon>
        <taxon>Actinomycetota</taxon>
        <taxon>Actinomycetes</taxon>
        <taxon>Kitasatosporales</taxon>
        <taxon>Streptomycetaceae</taxon>
        <taxon>Streptomyces</taxon>
        <taxon>Streptomyces aurantiacus group</taxon>
    </lineage>
</organism>
<dbReference type="InterPro" id="IPR023214">
    <property type="entry name" value="HAD_sf"/>
</dbReference>
<gene>
    <name evidence="5" type="ORF">QFZ22_000722</name>
</gene>
<comment type="caution">
    <text evidence="5">The sequence shown here is derived from an EMBL/GenBank/DDBJ whole genome shotgun (WGS) entry which is preliminary data.</text>
</comment>
<evidence type="ECO:0000256" key="2">
    <source>
        <dbReference type="ARBA" id="ARBA00022516"/>
    </source>
</evidence>
<evidence type="ECO:0000256" key="3">
    <source>
        <dbReference type="ARBA" id="ARBA00023098"/>
    </source>
</evidence>
<accession>A0AAW8F4G1</accession>
<dbReference type="Pfam" id="PF12710">
    <property type="entry name" value="HAD"/>
    <property type="match status" value="1"/>
</dbReference>
<dbReference type="InterPro" id="IPR036412">
    <property type="entry name" value="HAD-like_sf"/>
</dbReference>
<dbReference type="NCBIfam" id="TIGR01488">
    <property type="entry name" value="HAD-SF-IB"/>
    <property type="match status" value="1"/>
</dbReference>
<keyword evidence="2" id="KW-0444">Lipid biosynthesis</keyword>
<dbReference type="GO" id="GO:0102965">
    <property type="term" value="F:alcohol-forming long-chain fatty acyl-CoA reductase activity"/>
    <property type="evidence" value="ECO:0007669"/>
    <property type="project" value="UniProtKB-EC"/>
</dbReference>
<keyword evidence="5" id="KW-0560">Oxidoreductase</keyword>
<dbReference type="GO" id="GO:0080019">
    <property type="term" value="F:alcohol-forming very long-chain fatty acyl-CoA reductase activity"/>
    <property type="evidence" value="ECO:0007669"/>
    <property type="project" value="InterPro"/>
</dbReference>
<dbReference type="InterPro" id="IPR036291">
    <property type="entry name" value="NAD(P)-bd_dom_sf"/>
</dbReference>
<dbReference type="PANTHER" id="PTHR11011">
    <property type="entry name" value="MALE STERILITY PROTEIN 2-RELATED"/>
    <property type="match status" value="1"/>
</dbReference>
<dbReference type="AlphaFoldDB" id="A0AAW8F4G1"/>
<dbReference type="CDD" id="cd09071">
    <property type="entry name" value="FAR_C"/>
    <property type="match status" value="1"/>
</dbReference>
<dbReference type="EMBL" id="JAUSZV010000005">
    <property type="protein sequence ID" value="MDQ0904737.1"/>
    <property type="molecule type" value="Genomic_DNA"/>
</dbReference>
<protein>
    <submittedName>
        <fullName evidence="5">Fatty acyl-CoA reductase</fullName>
        <ecNumber evidence="5">1.2.1.84</ecNumber>
    </submittedName>
</protein>
<dbReference type="SUPFAM" id="SSF56784">
    <property type="entry name" value="HAD-like"/>
    <property type="match status" value="1"/>
</dbReference>
<dbReference type="InterPro" id="IPR026055">
    <property type="entry name" value="FAR"/>
</dbReference>
<dbReference type="Pfam" id="PF07993">
    <property type="entry name" value="NAD_binding_4"/>
    <property type="match status" value="1"/>
</dbReference>
<dbReference type="Gene3D" id="3.40.50.1000">
    <property type="entry name" value="HAD superfamily/HAD-like"/>
    <property type="match status" value="1"/>
</dbReference>
<dbReference type="SUPFAM" id="SSF51735">
    <property type="entry name" value="NAD(P)-binding Rossmann-fold domains"/>
    <property type="match status" value="1"/>
</dbReference>
<reference evidence="5" key="1">
    <citation type="submission" date="2023-07" db="EMBL/GenBank/DDBJ databases">
        <title>Comparative genomics of wheat-associated soil bacteria to identify genetic determinants of phenazine resistance.</title>
        <authorList>
            <person name="Mouncey N."/>
        </authorList>
    </citation>
    <scope>NUCLEOTIDE SEQUENCE</scope>
    <source>
        <strain evidence="5">V4I22</strain>
    </source>
</reference>
<dbReference type="GO" id="GO:0035336">
    <property type="term" value="P:long-chain fatty-acyl-CoA metabolic process"/>
    <property type="evidence" value="ECO:0007669"/>
    <property type="project" value="TreeGrafter"/>
</dbReference>
<dbReference type="Proteomes" id="UP001234216">
    <property type="component" value="Unassembled WGS sequence"/>
</dbReference>
<sequence length="771" mass="85818">MTAHRAKTELGNAHVLLTGATGFVGQAVLERLLTDHPATRISLLVRGKGSQTGQDRLRQLLRKPVFERWRDAVGAEESERNVRERITVLDGSMTSIPELPSDLDVVIHSASTVSFDPPIHEAFDTNVNGAVSLYEALLASGSDPHVVHVSTCYVGGLRRGVVPEAKLEHDADWRTEWTLATQTHERTELTSREPAMLERFMSRARGNHGKEGPIAAARASENARREWVRSQLVAAGRRRAQSLGWTDVYTLTKALAERAAEDLWGEAGHRLSVVRPAIIESALQHPFPGWIDGFKVADPLIFAYGRGQLPDFPGLPDSILDVIPVDFVVNAILAAAANPTPVDEPKYFHIASGASNPLPFHRMYENVRDYFTQHPIPKDGGFVKVPTWKFAGERKFNRGLLLAKRKADLWDAALRLMPNDERKRALATENAKLRAGIATLGNFIDLYRAYAQTEIIFDDRNARALNNALPAEVREDRGFDVERIDWEEYLQKVHLPAISELTAAYRRRKAAAARPANARPARELPQRTDVLAVFDLERTVVDSNIVEQYLWVRTSGFRKAAWPKEAADLLASLPGYLRAEKRDRGEFIRAFLRRYRGMPIARLEEVVRRGYADTMLRHTSADAVARIREHRAAGHRTVLVTGSIGLLAAPLADLFDEVVGSSIHVKDGVLTGYLGKPPLVGEARAAWLQRYAEEGGYDLAASYGYGDSHCDLSWLSLLGKPSAINPDAELARESHKRNWNIYRWKSGGSGVRRDVIAARATISTRTDEKSD</sequence>
<evidence type="ECO:0000256" key="1">
    <source>
        <dbReference type="ARBA" id="ARBA00005928"/>
    </source>
</evidence>
<dbReference type="GO" id="GO:0010345">
    <property type="term" value="P:suberin biosynthetic process"/>
    <property type="evidence" value="ECO:0007669"/>
    <property type="project" value="TreeGrafter"/>
</dbReference>
<feature type="domain" description="Thioester reductase (TE)" evidence="4">
    <location>
        <begin position="17"/>
        <end position="332"/>
    </location>
</feature>
<evidence type="ECO:0000259" key="4">
    <source>
        <dbReference type="Pfam" id="PF07993"/>
    </source>
</evidence>
<evidence type="ECO:0000313" key="5">
    <source>
        <dbReference type="EMBL" id="MDQ0904737.1"/>
    </source>
</evidence>
<dbReference type="InterPro" id="IPR033640">
    <property type="entry name" value="FAR_C"/>
</dbReference>
<evidence type="ECO:0000313" key="6">
    <source>
        <dbReference type="Proteomes" id="UP001234216"/>
    </source>
</evidence>
<dbReference type="Gene3D" id="1.20.1440.100">
    <property type="entry name" value="SG protein - dephosphorylation function"/>
    <property type="match status" value="1"/>
</dbReference>
<dbReference type="PANTHER" id="PTHR11011:SF45">
    <property type="entry name" value="FATTY ACYL-COA REDUCTASE CG8306-RELATED"/>
    <property type="match status" value="1"/>
</dbReference>
<dbReference type="InterPro" id="IPR013120">
    <property type="entry name" value="FAR_NAD-bd"/>
</dbReference>
<proteinExistence type="inferred from homology"/>
<dbReference type="EC" id="1.2.1.84" evidence="5"/>
<name>A0AAW8F4G1_9ACTN</name>
<keyword evidence="3" id="KW-0443">Lipid metabolism</keyword>
<dbReference type="Gene3D" id="3.40.50.720">
    <property type="entry name" value="NAD(P)-binding Rossmann-like Domain"/>
    <property type="match status" value="1"/>
</dbReference>
<dbReference type="RefSeq" id="WP_306972290.1">
    <property type="nucleotide sequence ID" value="NZ_JAUSZV010000005.1"/>
</dbReference>